<dbReference type="OrthoDB" id="3039123at2759"/>
<evidence type="ECO:0000256" key="8">
    <source>
        <dbReference type="RuleBase" id="RU361238"/>
    </source>
</evidence>
<comment type="similarity">
    <text evidence="1 8">Belongs to the tannase family.</text>
</comment>
<sequence>MAAFSVFSAAWVLWTLTLLLSGNWRYGTVFGSPAGPAPAPAPPPAPPSLPPVPVPPPSTTDKEEAPLPCTFDVFAGVLPDYATVVRVDSVPAGGSYGEGTADLGFPTNATRLPAVCAVTVAVHNGTSNHRFALFLPAAAAQWNQRMLTIGSYSFAGGINWPDMGQGPHYGFAALGSDSGHNSSQEDLFWDPTTPDNLLDWGYRALHGAIVLGKVLTQQFYAGAGLPLRYSYYSGCSTGGRQGLKEIQISPDSFDGALIGAPAYFTSHFMPWLTRLGASNLPESSPGHVDVAEFAVLAAAALAQCDGLDGHLDGIISRPELCVLDYGPITCRNDSGSPTADCLTPAQIATARSLYADAYTARGDFIHMGYSVGSEALFYVYLAFGDAEDLDTRYERYWLYNDTAWNWTQYSDQTFYDSVRINPGEATADAYGDIGAYEARGGKVLLYQGLADGVIPPRSTTYYYNQTRDALGGDNGSDSYDGLQHFFRYFQVPGMQHCYATPAAVQAPWMFAGAGQATLLLQNNGFGDGWGVPYQPPSAAHDALLALVAWVENGTAPERIVATVWNNDGTVYRTRPLCPFPAEATYVGWGDPNAAASWVCK</sequence>
<keyword evidence="4 8" id="KW-0732">Signal</keyword>
<dbReference type="GO" id="GO:0046872">
    <property type="term" value="F:metal ion binding"/>
    <property type="evidence" value="ECO:0007669"/>
    <property type="project" value="UniProtKB-KW"/>
</dbReference>
<dbReference type="Pfam" id="PF07519">
    <property type="entry name" value="Tannase"/>
    <property type="match status" value="2"/>
</dbReference>
<dbReference type="SUPFAM" id="SSF53474">
    <property type="entry name" value="alpha/beta-Hydrolases"/>
    <property type="match status" value="1"/>
</dbReference>
<protein>
    <recommendedName>
        <fullName evidence="8">Carboxylic ester hydrolase</fullName>
        <ecNumber evidence="8">3.1.1.-</ecNumber>
    </recommendedName>
</protein>
<dbReference type="AlphaFoldDB" id="A0A167VMK7"/>
<dbReference type="InterPro" id="IPR011118">
    <property type="entry name" value="Tannase/feruloyl_esterase"/>
</dbReference>
<keyword evidence="2" id="KW-0719">Serine esterase</keyword>
<dbReference type="Proteomes" id="UP000076874">
    <property type="component" value="Unassembled WGS sequence"/>
</dbReference>
<dbReference type="EMBL" id="AZHD01000006">
    <property type="protein sequence ID" value="OAA62789.1"/>
    <property type="molecule type" value="Genomic_DNA"/>
</dbReference>
<comment type="caution">
    <text evidence="10">The sequence shown here is derived from an EMBL/GenBank/DDBJ whole genome shotgun (WGS) entry which is preliminary data.</text>
</comment>
<name>A0A167VMK7_9HYPO</name>
<organism evidence="10 11">
    <name type="scientific">Niveomyces insectorum RCEF 264</name>
    <dbReference type="NCBI Taxonomy" id="1081102"/>
    <lineage>
        <taxon>Eukaryota</taxon>
        <taxon>Fungi</taxon>
        <taxon>Dikarya</taxon>
        <taxon>Ascomycota</taxon>
        <taxon>Pezizomycotina</taxon>
        <taxon>Sordariomycetes</taxon>
        <taxon>Hypocreomycetidae</taxon>
        <taxon>Hypocreales</taxon>
        <taxon>Cordycipitaceae</taxon>
        <taxon>Niveomyces</taxon>
    </lineage>
</organism>
<keyword evidence="3" id="KW-0479">Metal-binding</keyword>
<evidence type="ECO:0000256" key="9">
    <source>
        <dbReference type="SAM" id="MobiDB-lite"/>
    </source>
</evidence>
<evidence type="ECO:0000256" key="2">
    <source>
        <dbReference type="ARBA" id="ARBA00022487"/>
    </source>
</evidence>
<proteinExistence type="inferred from homology"/>
<reference evidence="10 11" key="1">
    <citation type="journal article" date="2016" name="Genome Biol. Evol.">
        <title>Divergent and convergent evolution of fungal pathogenicity.</title>
        <authorList>
            <person name="Shang Y."/>
            <person name="Xiao G."/>
            <person name="Zheng P."/>
            <person name="Cen K."/>
            <person name="Zhan S."/>
            <person name="Wang C."/>
        </authorList>
    </citation>
    <scope>NUCLEOTIDE SEQUENCE [LARGE SCALE GENOMIC DNA]</scope>
    <source>
        <strain evidence="10 11">RCEF 264</strain>
    </source>
</reference>
<gene>
    <name evidence="10" type="ORF">SPI_04329</name>
</gene>
<feature type="chain" id="PRO_5007749333" description="Carboxylic ester hydrolase" evidence="8">
    <location>
        <begin position="22"/>
        <end position="600"/>
    </location>
</feature>
<keyword evidence="5 8" id="KW-0378">Hydrolase</keyword>
<dbReference type="EC" id="3.1.1.-" evidence="8"/>
<dbReference type="InterPro" id="IPR029058">
    <property type="entry name" value="AB_hydrolase_fold"/>
</dbReference>
<dbReference type="PANTHER" id="PTHR33938:SF2">
    <property type="entry name" value="CARBOXYLIC ESTER HYDROLASE"/>
    <property type="match status" value="1"/>
</dbReference>
<evidence type="ECO:0000313" key="10">
    <source>
        <dbReference type="EMBL" id="OAA62789.1"/>
    </source>
</evidence>
<feature type="region of interest" description="Disordered" evidence="9">
    <location>
        <begin position="35"/>
        <end position="65"/>
    </location>
</feature>
<feature type="compositionally biased region" description="Pro residues" evidence="9">
    <location>
        <begin position="35"/>
        <end position="58"/>
    </location>
</feature>
<dbReference type="PANTHER" id="PTHR33938">
    <property type="entry name" value="FERULOYL ESTERASE B-RELATED"/>
    <property type="match status" value="1"/>
</dbReference>
<keyword evidence="7" id="KW-1015">Disulfide bond</keyword>
<accession>A0A167VMK7</accession>
<dbReference type="GO" id="GO:0030600">
    <property type="term" value="F:feruloyl esterase activity"/>
    <property type="evidence" value="ECO:0007669"/>
    <property type="project" value="UniProtKB-ARBA"/>
</dbReference>
<evidence type="ECO:0000256" key="4">
    <source>
        <dbReference type="ARBA" id="ARBA00022729"/>
    </source>
</evidence>
<evidence type="ECO:0000256" key="7">
    <source>
        <dbReference type="ARBA" id="ARBA00023157"/>
    </source>
</evidence>
<keyword evidence="6" id="KW-0106">Calcium</keyword>
<evidence type="ECO:0000256" key="1">
    <source>
        <dbReference type="ARBA" id="ARBA00006249"/>
    </source>
</evidence>
<evidence type="ECO:0000256" key="3">
    <source>
        <dbReference type="ARBA" id="ARBA00022723"/>
    </source>
</evidence>
<keyword evidence="11" id="KW-1185">Reference proteome</keyword>
<evidence type="ECO:0000256" key="6">
    <source>
        <dbReference type="ARBA" id="ARBA00022837"/>
    </source>
</evidence>
<evidence type="ECO:0000313" key="11">
    <source>
        <dbReference type="Proteomes" id="UP000076874"/>
    </source>
</evidence>
<evidence type="ECO:0000256" key="5">
    <source>
        <dbReference type="ARBA" id="ARBA00022801"/>
    </source>
</evidence>
<feature type="signal peptide" evidence="8">
    <location>
        <begin position="1"/>
        <end position="21"/>
    </location>
</feature>